<comment type="caution">
    <text evidence="2">The sequence shown here is derived from an EMBL/GenBank/DDBJ whole genome shotgun (WGS) entry which is preliminary data.</text>
</comment>
<feature type="compositionally biased region" description="Basic and acidic residues" evidence="1">
    <location>
        <begin position="1"/>
        <end position="19"/>
    </location>
</feature>
<sequence length="121" mass="13780">MVKKRGEMREEMMREKRDPQPAFMEEEPITCTGHNRINEIYLNWKGRSQSSGQNSQHTYDVGKDYSCVGLAQKGVESGDKTRGRMGSLRHGRIRREAASKADKSLRQDSEHDSGEPNLLTV</sequence>
<dbReference type="EMBL" id="JACEIK010003682">
    <property type="protein sequence ID" value="MCD9642679.1"/>
    <property type="molecule type" value="Genomic_DNA"/>
</dbReference>
<evidence type="ECO:0000313" key="3">
    <source>
        <dbReference type="Proteomes" id="UP000823775"/>
    </source>
</evidence>
<feature type="region of interest" description="Disordered" evidence="1">
    <location>
        <begin position="1"/>
        <end position="31"/>
    </location>
</feature>
<protein>
    <submittedName>
        <fullName evidence="2">Uncharacterized protein</fullName>
    </submittedName>
</protein>
<feature type="region of interest" description="Disordered" evidence="1">
    <location>
        <begin position="74"/>
        <end position="121"/>
    </location>
</feature>
<evidence type="ECO:0000313" key="2">
    <source>
        <dbReference type="EMBL" id="MCD9642679.1"/>
    </source>
</evidence>
<name>A0ABS8V7I2_DATST</name>
<accession>A0ABS8V7I2</accession>
<keyword evidence="3" id="KW-1185">Reference proteome</keyword>
<organism evidence="2 3">
    <name type="scientific">Datura stramonium</name>
    <name type="common">Jimsonweed</name>
    <name type="synonym">Common thornapple</name>
    <dbReference type="NCBI Taxonomy" id="4076"/>
    <lineage>
        <taxon>Eukaryota</taxon>
        <taxon>Viridiplantae</taxon>
        <taxon>Streptophyta</taxon>
        <taxon>Embryophyta</taxon>
        <taxon>Tracheophyta</taxon>
        <taxon>Spermatophyta</taxon>
        <taxon>Magnoliopsida</taxon>
        <taxon>eudicotyledons</taxon>
        <taxon>Gunneridae</taxon>
        <taxon>Pentapetalae</taxon>
        <taxon>asterids</taxon>
        <taxon>lamiids</taxon>
        <taxon>Solanales</taxon>
        <taxon>Solanaceae</taxon>
        <taxon>Solanoideae</taxon>
        <taxon>Datureae</taxon>
        <taxon>Datura</taxon>
    </lineage>
</organism>
<dbReference type="Proteomes" id="UP000823775">
    <property type="component" value="Unassembled WGS sequence"/>
</dbReference>
<gene>
    <name evidence="2" type="ORF">HAX54_029586</name>
</gene>
<feature type="compositionally biased region" description="Basic and acidic residues" evidence="1">
    <location>
        <begin position="94"/>
        <end position="114"/>
    </location>
</feature>
<evidence type="ECO:0000256" key="1">
    <source>
        <dbReference type="SAM" id="MobiDB-lite"/>
    </source>
</evidence>
<proteinExistence type="predicted"/>
<reference evidence="2 3" key="1">
    <citation type="journal article" date="2021" name="BMC Genomics">
        <title>Datura genome reveals duplications of psychoactive alkaloid biosynthetic genes and high mutation rate following tissue culture.</title>
        <authorList>
            <person name="Rajewski A."/>
            <person name="Carter-House D."/>
            <person name="Stajich J."/>
            <person name="Litt A."/>
        </authorList>
    </citation>
    <scope>NUCLEOTIDE SEQUENCE [LARGE SCALE GENOMIC DNA]</scope>
    <source>
        <strain evidence="2">AR-01</strain>
    </source>
</reference>